<name>A0A3B0X1E7_9ZZZZ</name>
<sequence>MKTIIQVFVIALVATLTSGCAGMIMDAIVQSERSSDKTFSELTKTRETIPTGKGRVFLYRTEASTISSLRYGIGLQKNIVYCSLDGKLIAMYWELYLFLDVSPGEHNITCVKGKEIHNTLLFSVNSKNNHYIRVDAALEKNKKTENSFDEEDDDEDLNVKITPVLVPSNIALKELHDINEFIGDKTSAYIH</sequence>
<accession>A0A3B0X1E7</accession>
<gene>
    <name evidence="1" type="ORF">MNBD_GAMMA09-2297</name>
</gene>
<evidence type="ECO:0000313" key="1">
    <source>
        <dbReference type="EMBL" id="VAW62068.1"/>
    </source>
</evidence>
<dbReference type="AlphaFoldDB" id="A0A3B0X1E7"/>
<proteinExistence type="predicted"/>
<dbReference type="EMBL" id="UOFI01000019">
    <property type="protein sequence ID" value="VAW62068.1"/>
    <property type="molecule type" value="Genomic_DNA"/>
</dbReference>
<reference evidence="1" key="1">
    <citation type="submission" date="2018-06" db="EMBL/GenBank/DDBJ databases">
        <authorList>
            <person name="Zhirakovskaya E."/>
        </authorList>
    </citation>
    <scope>NUCLEOTIDE SEQUENCE</scope>
</reference>
<evidence type="ECO:0008006" key="2">
    <source>
        <dbReference type="Google" id="ProtNLM"/>
    </source>
</evidence>
<organism evidence="1">
    <name type="scientific">hydrothermal vent metagenome</name>
    <dbReference type="NCBI Taxonomy" id="652676"/>
    <lineage>
        <taxon>unclassified sequences</taxon>
        <taxon>metagenomes</taxon>
        <taxon>ecological metagenomes</taxon>
    </lineage>
</organism>
<dbReference type="PROSITE" id="PS51257">
    <property type="entry name" value="PROKAR_LIPOPROTEIN"/>
    <property type="match status" value="1"/>
</dbReference>
<protein>
    <recommendedName>
        <fullName evidence="2">DUF2846 domain-containing protein</fullName>
    </recommendedName>
</protein>